<protein>
    <submittedName>
        <fullName evidence="1">Uncharacterized protein</fullName>
    </submittedName>
</protein>
<dbReference type="EMBL" id="PGXC01000049">
    <property type="protein sequence ID" value="PKK88379.1"/>
    <property type="molecule type" value="Genomic_DNA"/>
</dbReference>
<evidence type="ECO:0000313" key="2">
    <source>
        <dbReference type="Proteomes" id="UP000233256"/>
    </source>
</evidence>
<evidence type="ECO:0000313" key="1">
    <source>
        <dbReference type="EMBL" id="PKK88379.1"/>
    </source>
</evidence>
<name>A0A2N1PJ83_9BACT</name>
<reference evidence="1 2" key="1">
    <citation type="journal article" date="2017" name="ISME J.">
        <title>Potential for microbial H2 and metal transformations associated with novel bacteria and archaea in deep terrestrial subsurface sediments.</title>
        <authorList>
            <person name="Hernsdorf A.W."/>
            <person name="Amano Y."/>
            <person name="Miyakawa K."/>
            <person name="Ise K."/>
            <person name="Suzuki Y."/>
            <person name="Anantharaman K."/>
            <person name="Probst A."/>
            <person name="Burstein D."/>
            <person name="Thomas B.C."/>
            <person name="Banfield J.F."/>
        </authorList>
    </citation>
    <scope>NUCLEOTIDE SEQUENCE [LARGE SCALE GENOMIC DNA]</scope>
    <source>
        <strain evidence="1">HGW-Wallbacteria-1</strain>
    </source>
</reference>
<proteinExistence type="predicted"/>
<organism evidence="1 2">
    <name type="scientific">Candidatus Wallbacteria bacterium HGW-Wallbacteria-1</name>
    <dbReference type="NCBI Taxonomy" id="2013854"/>
    <lineage>
        <taxon>Bacteria</taxon>
        <taxon>Candidatus Walliibacteriota</taxon>
    </lineage>
</organism>
<sequence>MNQDSDLFRGGIMKFINAPLRNNFSTDNPEGMEFLLRIFDFQGIEYSMDSHDLRRALDSIDDQKNLRRIEAFVEATLESLSSYYRPSSAPDWKAVINCHIDGLGVYSVVADGETASVSRIQQPEPNMNIRTDCQTLAALFYRFMVIENSSDGELNDQDIEMVAGGKGNCSSDSFVNWSDPAATLCPGLGTI</sequence>
<dbReference type="AlphaFoldDB" id="A0A2N1PJ83"/>
<accession>A0A2N1PJ83</accession>
<comment type="caution">
    <text evidence="1">The sequence shown here is derived from an EMBL/GenBank/DDBJ whole genome shotgun (WGS) entry which is preliminary data.</text>
</comment>
<dbReference type="Proteomes" id="UP000233256">
    <property type="component" value="Unassembled WGS sequence"/>
</dbReference>
<gene>
    <name evidence="1" type="ORF">CVV64_19020</name>
</gene>